<dbReference type="KEGG" id="mmes:MMSR116_18005"/>
<gene>
    <name evidence="2" type="ORF">MMSR116_18005</name>
</gene>
<dbReference type="AlphaFoldDB" id="A0A6B9FNX3"/>
<protein>
    <submittedName>
        <fullName evidence="2">DUF485 domain-containing protein</fullName>
    </submittedName>
</protein>
<evidence type="ECO:0000313" key="3">
    <source>
        <dbReference type="Proteomes" id="UP000012488"/>
    </source>
</evidence>
<dbReference type="EMBL" id="CP043538">
    <property type="protein sequence ID" value="QGY03569.1"/>
    <property type="molecule type" value="Genomic_DNA"/>
</dbReference>
<accession>A0A6B9FNX3</accession>
<name>A0A6B9FNX3_9HYPH</name>
<evidence type="ECO:0000313" key="2">
    <source>
        <dbReference type="EMBL" id="QGY03569.1"/>
    </source>
</evidence>
<proteinExistence type="predicted"/>
<dbReference type="Proteomes" id="UP000012488">
    <property type="component" value="Chromosome"/>
</dbReference>
<feature type="transmembrane region" description="Helical" evidence="1">
    <location>
        <begin position="36"/>
        <end position="62"/>
    </location>
</feature>
<dbReference type="RefSeq" id="WP_158168925.1">
    <property type="nucleotide sequence ID" value="NZ_CP043538.1"/>
</dbReference>
<organism evidence="2 3">
    <name type="scientific">Methylobacterium mesophilicum SR1.6/6</name>
    <dbReference type="NCBI Taxonomy" id="908290"/>
    <lineage>
        <taxon>Bacteria</taxon>
        <taxon>Pseudomonadati</taxon>
        <taxon>Pseudomonadota</taxon>
        <taxon>Alphaproteobacteria</taxon>
        <taxon>Hyphomicrobiales</taxon>
        <taxon>Methylobacteriaceae</taxon>
        <taxon>Methylobacterium</taxon>
    </lineage>
</organism>
<sequence length="81" mass="8786">MRRWAEPLTILIVFAVVMTALGWVLSATVPSAIDRLISSVGILAAWGIFIVVWLAAGIYAWYAHRPKAGSAAGKYGRVRSD</sequence>
<reference evidence="2 3" key="1">
    <citation type="journal article" date="2012" name="Genet. Mol. Biol.">
        <title>Analysis of 16S rRNA and mxaF genes revealing insights into Methylobacterium niche-specific plant association.</title>
        <authorList>
            <person name="Dourado M.N."/>
            <person name="Andreote F.D."/>
            <person name="Dini-Andreote F."/>
            <person name="Conti R."/>
            <person name="Araujo J.M."/>
            <person name="Araujo W.L."/>
        </authorList>
    </citation>
    <scope>NUCLEOTIDE SEQUENCE [LARGE SCALE GENOMIC DNA]</scope>
    <source>
        <strain evidence="2 3">SR1.6/6</strain>
    </source>
</reference>
<keyword evidence="1" id="KW-0472">Membrane</keyword>
<keyword evidence="1" id="KW-0812">Transmembrane</keyword>
<keyword evidence="1" id="KW-1133">Transmembrane helix</keyword>
<evidence type="ECO:0000256" key="1">
    <source>
        <dbReference type="SAM" id="Phobius"/>
    </source>
</evidence>
<reference evidence="2 3" key="2">
    <citation type="journal article" date="2013" name="Genome Announc.">
        <title>Draft Genome Sequence of Methylobacterium mesophilicum Strain SR1.6/6, Isolated from Citrus sinensis.</title>
        <authorList>
            <person name="Marinho Almeida D."/>
            <person name="Dini-Andreote F."/>
            <person name="Camargo Neves A.A."/>
            <person name="Juca Ramos R.T."/>
            <person name="Andreote F.D."/>
            <person name="Carneiro A.R."/>
            <person name="Oliveira de Souza Lima A."/>
            <person name="Caracciolo Gomes de Sa P.H."/>
            <person name="Ribeiro Barbosa M.S."/>
            <person name="Araujo W.L."/>
            <person name="Silva A."/>
        </authorList>
    </citation>
    <scope>NUCLEOTIDE SEQUENCE [LARGE SCALE GENOMIC DNA]</scope>
    <source>
        <strain evidence="2 3">SR1.6/6</strain>
    </source>
</reference>